<name>A0ABU0AMG6_9BACI</name>
<feature type="domain" description="2,3,4,5-tetrahydropyridine-2,6-dicarboxylate N-acetyltransferase N-terminal" evidence="8">
    <location>
        <begin position="4"/>
        <end position="87"/>
    </location>
</feature>
<reference evidence="9 10" key="1">
    <citation type="submission" date="2023-07" db="EMBL/GenBank/DDBJ databases">
        <title>Genomic Encyclopedia of Type Strains, Phase IV (KMG-IV): sequencing the most valuable type-strain genomes for metagenomic binning, comparative biology and taxonomic classification.</title>
        <authorList>
            <person name="Goeker M."/>
        </authorList>
    </citation>
    <scope>NUCLEOTIDE SEQUENCE [LARGE SCALE GENOMIC DNA]</scope>
    <source>
        <strain evidence="9 10">DSM 23494</strain>
    </source>
</reference>
<dbReference type="EMBL" id="JAUSUB010000023">
    <property type="protein sequence ID" value="MDQ0272457.1"/>
    <property type="molecule type" value="Genomic_DNA"/>
</dbReference>
<dbReference type="PROSITE" id="PS00101">
    <property type="entry name" value="HEXAPEP_TRANSFERASES"/>
    <property type="match status" value="1"/>
</dbReference>
<evidence type="ECO:0000256" key="6">
    <source>
        <dbReference type="ARBA" id="ARBA00023315"/>
    </source>
</evidence>
<evidence type="ECO:0000256" key="2">
    <source>
        <dbReference type="ARBA" id="ARBA00022679"/>
    </source>
</evidence>
<comment type="similarity">
    <text evidence="7">Belongs to the transferase hexapeptide repeat family. DapH subfamily.</text>
</comment>
<comment type="function">
    <text evidence="7">Catalyzes the transfer of an acetyl group from acetyl-CoA to tetrahydrodipicolinate.</text>
</comment>
<dbReference type="Pfam" id="PF08503">
    <property type="entry name" value="DapH_N"/>
    <property type="match status" value="1"/>
</dbReference>
<evidence type="ECO:0000256" key="3">
    <source>
        <dbReference type="ARBA" id="ARBA00022737"/>
    </source>
</evidence>
<dbReference type="PANTHER" id="PTHR43300">
    <property type="entry name" value="ACETYLTRANSFERASE"/>
    <property type="match status" value="1"/>
</dbReference>
<evidence type="ECO:0000256" key="5">
    <source>
        <dbReference type="ARBA" id="ARBA00023154"/>
    </source>
</evidence>
<keyword evidence="10" id="KW-1185">Reference proteome</keyword>
<dbReference type="Pfam" id="PF00132">
    <property type="entry name" value="Hexapep"/>
    <property type="match status" value="1"/>
</dbReference>
<gene>
    <name evidence="7" type="primary">dapH</name>
    <name evidence="9" type="ORF">J2S17_004349</name>
</gene>
<dbReference type="SUPFAM" id="SSF51161">
    <property type="entry name" value="Trimeric LpxA-like enzymes"/>
    <property type="match status" value="1"/>
</dbReference>
<comment type="catalytic activity">
    <reaction evidence="7">
        <text>(S)-2,3,4,5-tetrahydrodipicolinate + acetyl-CoA + H2O = L-2-acetamido-6-oxoheptanedioate + CoA</text>
        <dbReference type="Rhea" id="RHEA:13085"/>
        <dbReference type="ChEBI" id="CHEBI:15377"/>
        <dbReference type="ChEBI" id="CHEBI:16845"/>
        <dbReference type="ChEBI" id="CHEBI:57287"/>
        <dbReference type="ChEBI" id="CHEBI:57288"/>
        <dbReference type="ChEBI" id="CHEBI:58117"/>
        <dbReference type="EC" id="2.3.1.89"/>
    </reaction>
</comment>
<dbReference type="InterPro" id="IPR001451">
    <property type="entry name" value="Hexapep"/>
</dbReference>
<dbReference type="InterPro" id="IPR019873">
    <property type="entry name" value="DapH"/>
</dbReference>
<dbReference type="Proteomes" id="UP001238088">
    <property type="component" value="Unassembled WGS sequence"/>
</dbReference>
<evidence type="ECO:0000259" key="8">
    <source>
        <dbReference type="Pfam" id="PF08503"/>
    </source>
</evidence>
<dbReference type="CDD" id="cd03350">
    <property type="entry name" value="LbH_THP_succinylT"/>
    <property type="match status" value="1"/>
</dbReference>
<comment type="caution">
    <text evidence="9">The sequence shown here is derived from an EMBL/GenBank/DDBJ whole genome shotgun (WGS) entry which is preliminary data.</text>
</comment>
<protein>
    <recommendedName>
        <fullName evidence="7">2,3,4,5-tetrahydropyridine-2,6-dicarboxylate N-acetyltransferase</fullName>
        <ecNumber evidence="7">2.3.1.89</ecNumber>
    </recommendedName>
    <alternativeName>
        <fullName evidence="7">Tetrahydrodipicolinate N-acetyltransferase</fullName>
        <shortName evidence="7">THP acetyltransferase</shortName>
        <shortName evidence="7">Tetrahydropicolinate acetylase</shortName>
    </alternativeName>
</protein>
<keyword evidence="1 7" id="KW-0028">Amino-acid biosynthesis</keyword>
<dbReference type="NCBIfam" id="TIGR03532">
    <property type="entry name" value="DapD_Ac"/>
    <property type="match status" value="1"/>
</dbReference>
<organism evidence="9 10">
    <name type="scientific">Cytobacillus purgationiresistens</name>
    <dbReference type="NCBI Taxonomy" id="863449"/>
    <lineage>
        <taxon>Bacteria</taxon>
        <taxon>Bacillati</taxon>
        <taxon>Bacillota</taxon>
        <taxon>Bacilli</taxon>
        <taxon>Bacillales</taxon>
        <taxon>Bacillaceae</taxon>
        <taxon>Cytobacillus</taxon>
    </lineage>
</organism>
<dbReference type="HAMAP" id="MF_01691">
    <property type="entry name" value="DapH"/>
    <property type="match status" value="1"/>
</dbReference>
<proteinExistence type="inferred from homology"/>
<dbReference type="InterPro" id="IPR011004">
    <property type="entry name" value="Trimer_LpxA-like_sf"/>
</dbReference>
<dbReference type="Gene3D" id="3.30.70.250">
    <property type="entry name" value="Malonyl-CoA ACP transacylase, ACP-binding"/>
    <property type="match status" value="1"/>
</dbReference>
<dbReference type="InterPro" id="IPR018357">
    <property type="entry name" value="Hexapep_transf_CS"/>
</dbReference>
<dbReference type="PANTHER" id="PTHR43300:SF10">
    <property type="entry name" value="2,3,4,5-TETRAHYDROPYRIDINE-2,6-DICARBOXYLATE N-ACETYLTRANSFERASE"/>
    <property type="match status" value="1"/>
</dbReference>
<keyword evidence="6 7" id="KW-0012">Acyltransferase</keyword>
<sequence length="236" mass="24975">MKMMDANEIISFIQNSEKSTPVKVYIKGDVSNIDFGASAQTFLNENSGVVFGEWAEISNAIETNKDKIEDYVVENDRRNSAIPLLDMKNIKARIEPGAIIRDQVEIGDNAVIMMGASINIGSVIGEGTMIDMNVVLGGRATVGKNCHIGAGSVLAGVIEPPSAKPVVVEDDVVIGANAVVLEGVTVGKGAVVAAGAIVIEDVPPYTVVAGTPAKVIKEIDEKTKSKTEIKQELRQL</sequence>
<evidence type="ECO:0000313" key="10">
    <source>
        <dbReference type="Proteomes" id="UP001238088"/>
    </source>
</evidence>
<evidence type="ECO:0000256" key="1">
    <source>
        <dbReference type="ARBA" id="ARBA00022605"/>
    </source>
</evidence>
<comment type="pathway">
    <text evidence="7">Amino-acid biosynthesis; L-lysine biosynthesis via DAP pathway; LL-2,6-diaminopimelate from (S)-tetrahydrodipicolinate (acetylase route): step 1/3.</text>
</comment>
<dbReference type="InterPro" id="IPR013710">
    <property type="entry name" value="DapH_N"/>
</dbReference>
<accession>A0ABU0AMG6</accession>
<keyword evidence="2 7" id="KW-0808">Transferase</keyword>
<evidence type="ECO:0000313" key="9">
    <source>
        <dbReference type="EMBL" id="MDQ0272457.1"/>
    </source>
</evidence>
<keyword evidence="5 7" id="KW-0457">Lysine biosynthesis</keyword>
<dbReference type="Gene3D" id="2.160.10.10">
    <property type="entry name" value="Hexapeptide repeat proteins"/>
    <property type="match status" value="1"/>
</dbReference>
<evidence type="ECO:0000256" key="7">
    <source>
        <dbReference type="HAMAP-Rule" id="MF_01691"/>
    </source>
</evidence>
<dbReference type="RefSeq" id="WP_307477792.1">
    <property type="nucleotide sequence ID" value="NZ_JAUSUB010000023.1"/>
</dbReference>
<dbReference type="Pfam" id="PF14602">
    <property type="entry name" value="Hexapep_2"/>
    <property type="match status" value="1"/>
</dbReference>
<dbReference type="EC" id="2.3.1.89" evidence="7"/>
<evidence type="ECO:0000256" key="4">
    <source>
        <dbReference type="ARBA" id="ARBA00022915"/>
    </source>
</evidence>
<dbReference type="GO" id="GO:0047200">
    <property type="term" value="F:tetrahydrodipicolinate N-acetyltransferase activity"/>
    <property type="evidence" value="ECO:0007669"/>
    <property type="project" value="UniProtKB-EC"/>
</dbReference>
<keyword evidence="4 7" id="KW-0220">Diaminopimelate biosynthesis</keyword>
<keyword evidence="3 7" id="KW-0677">Repeat</keyword>
<dbReference type="InterPro" id="IPR050179">
    <property type="entry name" value="Trans_hexapeptide_repeat"/>
</dbReference>